<evidence type="ECO:0000313" key="3">
    <source>
        <dbReference type="EMBL" id="PAP91974.1"/>
    </source>
</evidence>
<sequence>MTDERETIEVADIRELAIEACIACGASLPVTSSLVQATLSAALFGNEALGFPHFLDYLESFRSGRIDGQAEPYIEHPLPAIILSDAQGGIAQLGFDLAFGRLVEHTKSLGVALFTQRNSYTAGELGYYVRRLALNGLVSVAATNGPAVMAAAAGSPRVYCTNPLAFGAPASPPASPLIIDQATSATAFVNIVRAAARNEPIPEGWATDSQGGATTDASAALQGALLPFGGYKGANLALLVEVLSAGLSGSSWSVDANDFRSGHQSPGIGFTVIAVSPTAISKDFSERCAAHMARLRDLGVHIPGSKAGAAAQDAPPVVSIDRSVLDAIRTYVGPRVD</sequence>
<dbReference type="InterPro" id="IPR043144">
    <property type="entry name" value="Mal/L-sulf/L-lact_DH-like_ah"/>
</dbReference>
<dbReference type="PANTHER" id="PTHR11091">
    <property type="entry name" value="OXIDOREDUCTASE-RELATED"/>
    <property type="match status" value="1"/>
</dbReference>
<organism evidence="3 4">
    <name type="scientific">Mesorhizobium wenxiniae</name>
    <dbReference type="NCBI Taxonomy" id="2014805"/>
    <lineage>
        <taxon>Bacteria</taxon>
        <taxon>Pseudomonadati</taxon>
        <taxon>Pseudomonadota</taxon>
        <taxon>Alphaproteobacteria</taxon>
        <taxon>Hyphomicrobiales</taxon>
        <taxon>Phyllobacteriaceae</taxon>
        <taxon>Mesorhizobium</taxon>
    </lineage>
</organism>
<protein>
    <submittedName>
        <fullName evidence="3">Malate dehydrogenase</fullName>
    </submittedName>
</protein>
<dbReference type="InterPro" id="IPR036111">
    <property type="entry name" value="Mal/L-sulfo/L-lacto_DH-like_sf"/>
</dbReference>
<evidence type="ECO:0000313" key="4">
    <source>
        <dbReference type="Proteomes" id="UP000215931"/>
    </source>
</evidence>
<dbReference type="Proteomes" id="UP000215931">
    <property type="component" value="Unassembled WGS sequence"/>
</dbReference>
<evidence type="ECO:0000256" key="2">
    <source>
        <dbReference type="ARBA" id="ARBA00023002"/>
    </source>
</evidence>
<dbReference type="SUPFAM" id="SSF89733">
    <property type="entry name" value="L-sulfolactate dehydrogenase-like"/>
    <property type="match status" value="1"/>
</dbReference>
<dbReference type="Gene3D" id="3.30.1370.60">
    <property type="entry name" value="Hypothetical oxidoreductase yiak, domain 2"/>
    <property type="match status" value="1"/>
</dbReference>
<dbReference type="Gene3D" id="1.10.1530.10">
    <property type="match status" value="1"/>
</dbReference>
<evidence type="ECO:0000256" key="1">
    <source>
        <dbReference type="ARBA" id="ARBA00006056"/>
    </source>
</evidence>
<keyword evidence="2" id="KW-0560">Oxidoreductase</keyword>
<proteinExistence type="inferred from homology"/>
<dbReference type="EMBL" id="NPKH01000037">
    <property type="protein sequence ID" value="PAP91974.1"/>
    <property type="molecule type" value="Genomic_DNA"/>
</dbReference>
<dbReference type="AlphaFoldDB" id="A0A271K8Z9"/>
<keyword evidence="4" id="KW-1185">Reference proteome</keyword>
<dbReference type="Pfam" id="PF02615">
    <property type="entry name" value="Ldh_2"/>
    <property type="match status" value="1"/>
</dbReference>
<accession>A0A271K8Z9</accession>
<dbReference type="InterPro" id="IPR003767">
    <property type="entry name" value="Malate/L-lactate_DH-like"/>
</dbReference>
<dbReference type="RefSeq" id="WP_095521300.1">
    <property type="nucleotide sequence ID" value="NZ_NPKH01000037.1"/>
</dbReference>
<dbReference type="GO" id="GO:0016491">
    <property type="term" value="F:oxidoreductase activity"/>
    <property type="evidence" value="ECO:0007669"/>
    <property type="project" value="UniProtKB-KW"/>
</dbReference>
<dbReference type="InterPro" id="IPR043143">
    <property type="entry name" value="Mal/L-sulf/L-lact_DH-like_NADP"/>
</dbReference>
<comment type="similarity">
    <text evidence="1">Belongs to the LDH2/MDH2 oxidoreductase family.</text>
</comment>
<gene>
    <name evidence="3" type="ORF">CIT31_28605</name>
</gene>
<comment type="caution">
    <text evidence="3">The sequence shown here is derived from an EMBL/GenBank/DDBJ whole genome shotgun (WGS) entry which is preliminary data.</text>
</comment>
<dbReference type="PANTHER" id="PTHR11091:SF0">
    <property type="entry name" value="MALATE DEHYDROGENASE"/>
    <property type="match status" value="1"/>
</dbReference>
<name>A0A271K8Z9_9HYPH</name>
<reference evidence="3 4" key="1">
    <citation type="submission" date="2017-08" db="EMBL/GenBank/DDBJ databases">
        <title>Mesorhizobium wenxinae sp. nov., a novel rhizobial species isolated from root nodules of chickpea (Cicer arietinum L.).</title>
        <authorList>
            <person name="Zhang J."/>
        </authorList>
    </citation>
    <scope>NUCLEOTIDE SEQUENCE [LARGE SCALE GENOMIC DNA]</scope>
    <source>
        <strain evidence="4">WYCCWR 10019</strain>
    </source>
</reference>
<dbReference type="OrthoDB" id="9811519at2"/>